<dbReference type="GO" id="GO:0005886">
    <property type="term" value="C:plasma membrane"/>
    <property type="evidence" value="ECO:0000318"/>
    <property type="project" value="GO_Central"/>
</dbReference>
<feature type="region of interest" description="Disordered" evidence="11">
    <location>
        <begin position="255"/>
        <end position="277"/>
    </location>
</feature>
<keyword evidence="4" id="KW-1003">Cell membrane</keyword>
<keyword evidence="15" id="KW-1185">Reference proteome</keyword>
<dbReference type="KEGG" id="afm:AFUA_8G06210"/>
<dbReference type="PANTHER" id="PTHR32361">
    <property type="entry name" value="FERRIC/CUPRIC REDUCTASE TRANSMEMBRANE COMPONENT"/>
    <property type="match status" value="1"/>
</dbReference>
<keyword evidence="9 12" id="KW-0472">Membrane</keyword>
<keyword evidence="5 12" id="KW-0812">Transmembrane</keyword>
<feature type="transmembrane region" description="Helical" evidence="12">
    <location>
        <begin position="127"/>
        <end position="147"/>
    </location>
</feature>
<gene>
    <name evidence="14" type="ORF">AFUA_8G06210</name>
</gene>
<evidence type="ECO:0000256" key="12">
    <source>
        <dbReference type="SAM" id="Phobius"/>
    </source>
</evidence>
<sequence>MEATSVYGIAAGGIFIVLVSVRLISLLLRYTSVVSVWIAIHLIYPYLLGRHRLVGPWTRVSVIGHLIYVAANVFVLCFQPSTIANIGHRAGRLSLINMAVLFAGSPLVYLADIIGVSLRASRRIHRATAWMSGMLLACHVTIMVIMGWGDFNIQKIDNIFAIIGAGVLGAILFCSLPFLRCHAYEVFLRGHQGLAGLLLYATWRHLSSHHSTSRLFLIIIFGVFLLMLVLQVLHLLYRNGIFSSRGRPRALVARLSNEDKKEKGDEKKANQAKKQKATRPVSVLVNLSRPMKLDAGQYIYLSLPSLTFWSWLQSHPFTVISWSNQEQDTLELFIQPRRGFSADLLRAAEGGPVSFPAYITGPHGISEPVDQYESVLAIATDFGVAAVIPYFRKLIDNRNKSVARARRLHFVWQVQTRDIAIAGQSLLNSLLEHDEDDTLHKRSILTISLFVKSGSSAENMLFLGDHKRAFIHCEEPNYREIIEAEASGQHITSLSNSEEARGESLVMVSATDKLRDEIRFIVRDHLADRMRLTELEYQPL</sequence>
<dbReference type="GO" id="GO:0015677">
    <property type="term" value="P:copper ion import"/>
    <property type="evidence" value="ECO:0000318"/>
    <property type="project" value="GO_Central"/>
</dbReference>
<dbReference type="GO" id="GO:0052851">
    <property type="term" value="F:ferric-chelate reductase (NADPH) activity"/>
    <property type="evidence" value="ECO:0007669"/>
    <property type="project" value="UniProtKB-EC"/>
</dbReference>
<dbReference type="Proteomes" id="UP000002530">
    <property type="component" value="Unassembled WGS sequence"/>
</dbReference>
<feature type="transmembrane region" description="Helical" evidence="12">
    <location>
        <begin position="7"/>
        <end position="24"/>
    </location>
</feature>
<dbReference type="VEuPathDB" id="FungiDB:Afu8g06210"/>
<evidence type="ECO:0000259" key="13">
    <source>
        <dbReference type="PROSITE" id="PS51384"/>
    </source>
</evidence>
<dbReference type="Pfam" id="PF01794">
    <property type="entry name" value="Ferric_reduct"/>
    <property type="match status" value="1"/>
</dbReference>
<feature type="transmembrane region" description="Helical" evidence="12">
    <location>
        <begin position="93"/>
        <end position="115"/>
    </location>
</feature>
<feature type="transmembrane region" description="Helical" evidence="12">
    <location>
        <begin position="60"/>
        <end position="81"/>
    </location>
</feature>
<evidence type="ECO:0000256" key="11">
    <source>
        <dbReference type="SAM" id="MobiDB-lite"/>
    </source>
</evidence>
<comment type="caution">
    <text evidence="14">The sequence shown here is derived from an EMBL/GenBank/DDBJ whole genome shotgun (WGS) entry which is preliminary data.</text>
</comment>
<dbReference type="InterPro" id="IPR039261">
    <property type="entry name" value="FNR_nucleotide-bd"/>
</dbReference>
<dbReference type="HOGENOM" id="CLU_010365_8_1_1"/>
<feature type="compositionally biased region" description="Basic and acidic residues" evidence="11">
    <location>
        <begin position="256"/>
        <end position="269"/>
    </location>
</feature>
<dbReference type="EMBL" id="AAHF01000013">
    <property type="protein sequence ID" value="EAL85384.2"/>
    <property type="molecule type" value="Genomic_DNA"/>
</dbReference>
<dbReference type="GO" id="GO:0006826">
    <property type="term" value="P:iron ion transport"/>
    <property type="evidence" value="ECO:0000318"/>
    <property type="project" value="GO_Central"/>
</dbReference>
<keyword evidence="7" id="KW-0406">Ion transport</keyword>
<dbReference type="InterPro" id="IPR013112">
    <property type="entry name" value="FAD-bd_8"/>
</dbReference>
<evidence type="ECO:0000256" key="3">
    <source>
        <dbReference type="ARBA" id="ARBA00022448"/>
    </source>
</evidence>
<protein>
    <recommendedName>
        <fullName evidence="2">ferric-chelate reductase (NADPH)</fullName>
        <ecNumber evidence="2">1.16.1.9</ecNumber>
    </recommendedName>
</protein>
<evidence type="ECO:0000313" key="14">
    <source>
        <dbReference type="EMBL" id="EAL85384.2"/>
    </source>
</evidence>
<evidence type="ECO:0000256" key="1">
    <source>
        <dbReference type="ARBA" id="ARBA00004651"/>
    </source>
</evidence>
<dbReference type="InterPro" id="IPR051410">
    <property type="entry name" value="Ferric/Cupric_Reductase"/>
</dbReference>
<dbReference type="PROSITE" id="PS51384">
    <property type="entry name" value="FAD_FR"/>
    <property type="match status" value="1"/>
</dbReference>
<dbReference type="GO" id="GO:0006879">
    <property type="term" value="P:intracellular iron ion homeostasis"/>
    <property type="evidence" value="ECO:0000318"/>
    <property type="project" value="GO_Central"/>
</dbReference>
<accession>Q4WC00</accession>
<dbReference type="GO" id="GO:0000293">
    <property type="term" value="F:ferric-chelate reductase activity"/>
    <property type="evidence" value="ECO:0000318"/>
    <property type="project" value="GO_Central"/>
</dbReference>
<evidence type="ECO:0000313" key="15">
    <source>
        <dbReference type="Proteomes" id="UP000002530"/>
    </source>
</evidence>
<dbReference type="eggNOG" id="KOG0039">
    <property type="taxonomic scope" value="Eukaryota"/>
</dbReference>
<evidence type="ECO:0000256" key="9">
    <source>
        <dbReference type="ARBA" id="ARBA00023136"/>
    </source>
</evidence>
<dbReference type="EC" id="1.16.1.9" evidence="2"/>
<dbReference type="Gene3D" id="3.40.50.80">
    <property type="entry name" value="Nucleotide-binding domain of ferredoxin-NADP reductase (FNR) module"/>
    <property type="match status" value="1"/>
</dbReference>
<evidence type="ECO:0000256" key="6">
    <source>
        <dbReference type="ARBA" id="ARBA00022989"/>
    </source>
</evidence>
<evidence type="ECO:0000256" key="5">
    <source>
        <dbReference type="ARBA" id="ARBA00022692"/>
    </source>
</evidence>
<evidence type="ECO:0000256" key="4">
    <source>
        <dbReference type="ARBA" id="ARBA00022475"/>
    </source>
</evidence>
<evidence type="ECO:0000256" key="8">
    <source>
        <dbReference type="ARBA" id="ARBA00023128"/>
    </source>
</evidence>
<dbReference type="OrthoDB" id="4494341at2759"/>
<feature type="transmembrane region" description="Helical" evidence="12">
    <location>
        <begin position="215"/>
        <end position="237"/>
    </location>
</feature>
<feature type="domain" description="FAD-binding FR-type" evidence="13">
    <location>
        <begin position="264"/>
        <end position="369"/>
    </location>
</feature>
<comment type="subcellular location">
    <subcellularLocation>
        <location evidence="1">Cell membrane</location>
        <topology evidence="1">Multi-pass membrane protein</topology>
    </subcellularLocation>
</comment>
<name>Q4WC00_ASPFU</name>
<evidence type="ECO:0000256" key="7">
    <source>
        <dbReference type="ARBA" id="ARBA00023065"/>
    </source>
</evidence>
<feature type="transmembrane region" description="Helical" evidence="12">
    <location>
        <begin position="159"/>
        <end position="179"/>
    </location>
</feature>
<dbReference type="CDD" id="cd06186">
    <property type="entry name" value="NOX_Duox_like_FAD_NADP"/>
    <property type="match status" value="1"/>
</dbReference>
<dbReference type="Pfam" id="PF08022">
    <property type="entry name" value="FAD_binding_8"/>
    <property type="match status" value="1"/>
</dbReference>
<evidence type="ECO:0000256" key="10">
    <source>
        <dbReference type="ARBA" id="ARBA00048483"/>
    </source>
</evidence>
<reference evidence="14 15" key="1">
    <citation type="journal article" date="2005" name="Nature">
        <title>Genomic sequence of the pathogenic and allergenic filamentous fungus Aspergillus fumigatus.</title>
        <authorList>
            <person name="Nierman W.C."/>
            <person name="Pain A."/>
            <person name="Anderson M.J."/>
            <person name="Wortman J.R."/>
            <person name="Kim H.S."/>
            <person name="Arroyo J."/>
            <person name="Berriman M."/>
            <person name="Abe K."/>
            <person name="Archer D.B."/>
            <person name="Bermejo C."/>
            <person name="Bennett J."/>
            <person name="Bowyer P."/>
            <person name="Chen D."/>
            <person name="Collins M."/>
            <person name="Coulsen R."/>
            <person name="Davies R."/>
            <person name="Dyer P.S."/>
            <person name="Farman M."/>
            <person name="Fedorova N."/>
            <person name="Fedorova N."/>
            <person name="Feldblyum T.V."/>
            <person name="Fischer R."/>
            <person name="Fosker N."/>
            <person name="Fraser A."/>
            <person name="Garcia J.L."/>
            <person name="Garcia M.J."/>
            <person name="Goble A."/>
            <person name="Goldman G.H."/>
            <person name="Gomi K."/>
            <person name="Griffith-Jones S."/>
            <person name="Gwilliam R."/>
            <person name="Haas B."/>
            <person name="Haas H."/>
            <person name="Harris D."/>
            <person name="Horiuchi H."/>
            <person name="Huang J."/>
            <person name="Humphray S."/>
            <person name="Jimenez J."/>
            <person name="Keller N."/>
            <person name="Khouri H."/>
            <person name="Kitamoto K."/>
            <person name="Kobayashi T."/>
            <person name="Konzack S."/>
            <person name="Kulkarni R."/>
            <person name="Kumagai T."/>
            <person name="Lafon A."/>
            <person name="Latge J.P."/>
            <person name="Li W."/>
            <person name="Lord A."/>
            <person name="Lu C."/>
            <person name="Majoros W.H."/>
            <person name="May G.S."/>
            <person name="Miller B.L."/>
            <person name="Mohamoud Y."/>
            <person name="Molina M."/>
            <person name="Monod M."/>
            <person name="Mouyna I."/>
            <person name="Mulligan S."/>
            <person name="Murphy L."/>
            <person name="O'Neil S."/>
            <person name="Paulsen I."/>
            <person name="Penalva M.A."/>
            <person name="Pertea M."/>
            <person name="Price C."/>
            <person name="Pritchard B.L."/>
            <person name="Quail M.A."/>
            <person name="Rabbinowitsch E."/>
            <person name="Rawlins N."/>
            <person name="Rajandream M.A."/>
            <person name="Reichard U."/>
            <person name="Renauld H."/>
            <person name="Robson G.D."/>
            <person name="Rodriguez de Cordoba S."/>
            <person name="Rodriguez-Pena J.M."/>
            <person name="Ronning C.M."/>
            <person name="Rutter S."/>
            <person name="Salzberg S.L."/>
            <person name="Sanchez M."/>
            <person name="Sanchez-Ferrero J.C."/>
            <person name="Saunders D."/>
            <person name="Seeger K."/>
            <person name="Squares R."/>
            <person name="Squares S."/>
            <person name="Takeuchi M."/>
            <person name="Tekaia F."/>
            <person name="Turner G."/>
            <person name="Vazquez de Aldana C.R."/>
            <person name="Weidman J."/>
            <person name="White O."/>
            <person name="Woodward J."/>
            <person name="Yu J.H."/>
            <person name="Fraser C."/>
            <person name="Galagan J.E."/>
            <person name="Asai K."/>
            <person name="Machida M."/>
            <person name="Hall N."/>
            <person name="Barrell B."/>
            <person name="Denning D.W."/>
        </authorList>
    </citation>
    <scope>NUCLEOTIDE SEQUENCE [LARGE SCALE GENOMIC DNA]</scope>
    <source>
        <strain evidence="14 15">Af293</strain>
    </source>
</reference>
<dbReference type="InterPro" id="IPR017927">
    <property type="entry name" value="FAD-bd_FR_type"/>
</dbReference>
<dbReference type="InterPro" id="IPR017938">
    <property type="entry name" value="Riboflavin_synthase-like_b-brl"/>
</dbReference>
<dbReference type="SUPFAM" id="SSF63380">
    <property type="entry name" value="Riboflavin synthase domain-like"/>
    <property type="match status" value="1"/>
</dbReference>
<dbReference type="FunFam" id="3.40.50.80:FF:000071">
    <property type="entry name" value="Cell surface metalloreductase (FreA), putative"/>
    <property type="match status" value="1"/>
</dbReference>
<keyword evidence="3" id="KW-0813">Transport</keyword>
<keyword evidence="8" id="KW-0496">Mitochondrion</keyword>
<evidence type="ECO:0000256" key="2">
    <source>
        <dbReference type="ARBA" id="ARBA00012668"/>
    </source>
</evidence>
<dbReference type="STRING" id="330879.Q4WC00"/>
<dbReference type="PANTHER" id="PTHR32361:SF26">
    <property type="entry name" value="FAD-BINDING 8 DOMAIN-CONTAINING PROTEIN-RELATED"/>
    <property type="match status" value="1"/>
</dbReference>
<proteinExistence type="predicted"/>
<keyword evidence="6 12" id="KW-1133">Transmembrane helix</keyword>
<dbReference type="GeneID" id="3504878"/>
<dbReference type="OMA" id="ANIGHRA"/>
<feature type="transmembrane region" description="Helical" evidence="12">
    <location>
        <begin position="30"/>
        <end position="48"/>
    </location>
</feature>
<dbReference type="RefSeq" id="XP_747422.2">
    <property type="nucleotide sequence ID" value="XM_742329.2"/>
</dbReference>
<dbReference type="InParanoid" id="Q4WC00"/>
<dbReference type="AlphaFoldDB" id="Q4WC00"/>
<organism evidence="14 15">
    <name type="scientific">Aspergillus fumigatus (strain ATCC MYA-4609 / CBS 101355 / FGSC A1100 / Af293)</name>
    <name type="common">Neosartorya fumigata</name>
    <dbReference type="NCBI Taxonomy" id="330879"/>
    <lineage>
        <taxon>Eukaryota</taxon>
        <taxon>Fungi</taxon>
        <taxon>Dikarya</taxon>
        <taxon>Ascomycota</taxon>
        <taxon>Pezizomycotina</taxon>
        <taxon>Eurotiomycetes</taxon>
        <taxon>Eurotiomycetidae</taxon>
        <taxon>Eurotiales</taxon>
        <taxon>Aspergillaceae</taxon>
        <taxon>Aspergillus</taxon>
        <taxon>Aspergillus subgen. Fumigati</taxon>
    </lineage>
</organism>
<dbReference type="InterPro" id="IPR013130">
    <property type="entry name" value="Fe3_Rdtase_TM_dom"/>
</dbReference>
<comment type="catalytic activity">
    <reaction evidence="10">
        <text>2 a Fe(II)-siderophore + NADP(+) + H(+) = 2 a Fe(III)-siderophore + NADPH</text>
        <dbReference type="Rhea" id="RHEA:28795"/>
        <dbReference type="Rhea" id="RHEA-COMP:11342"/>
        <dbReference type="Rhea" id="RHEA-COMP:11344"/>
        <dbReference type="ChEBI" id="CHEBI:15378"/>
        <dbReference type="ChEBI" id="CHEBI:29033"/>
        <dbReference type="ChEBI" id="CHEBI:29034"/>
        <dbReference type="ChEBI" id="CHEBI:57783"/>
        <dbReference type="ChEBI" id="CHEBI:58349"/>
        <dbReference type="EC" id="1.16.1.9"/>
    </reaction>
</comment>